<dbReference type="RefSeq" id="WP_115809399.1">
    <property type="nucleotide sequence ID" value="NZ_QUNI01000001.1"/>
</dbReference>
<evidence type="ECO:0000313" key="6">
    <source>
        <dbReference type="Proteomes" id="UP000257136"/>
    </source>
</evidence>
<sequence length="156" mass="17879">MKNKTIDYILRATWQAVSRMYNEEANKYDATMATGFALLSIDREEGTPSTALGPRMGMEATSLTRTLKSMEEKGLIIRKKNPEDGRGVLIYLTDFGKEKRELSKNTVLRFNESVRKHISEEKLNNFMEVAEIINELIQNKDIFNQTENSNDEIAKP</sequence>
<evidence type="ECO:0000256" key="1">
    <source>
        <dbReference type="ARBA" id="ARBA00023015"/>
    </source>
</evidence>
<dbReference type="SUPFAM" id="SSF46785">
    <property type="entry name" value="Winged helix' DNA-binding domain"/>
    <property type="match status" value="1"/>
</dbReference>
<evidence type="ECO:0000256" key="2">
    <source>
        <dbReference type="ARBA" id="ARBA00023125"/>
    </source>
</evidence>
<dbReference type="Gene3D" id="1.10.10.10">
    <property type="entry name" value="Winged helix-like DNA-binding domain superfamily/Winged helix DNA-binding domain"/>
    <property type="match status" value="1"/>
</dbReference>
<comment type="caution">
    <text evidence="5">The sequence shown here is derived from an EMBL/GenBank/DDBJ whole genome shotgun (WGS) entry which is preliminary data.</text>
</comment>
<dbReference type="Proteomes" id="UP000257136">
    <property type="component" value="Unassembled WGS sequence"/>
</dbReference>
<evidence type="ECO:0000256" key="3">
    <source>
        <dbReference type="ARBA" id="ARBA00023163"/>
    </source>
</evidence>
<dbReference type="Pfam" id="PF01047">
    <property type="entry name" value="MarR"/>
    <property type="match status" value="1"/>
</dbReference>
<dbReference type="GO" id="GO:0003700">
    <property type="term" value="F:DNA-binding transcription factor activity"/>
    <property type="evidence" value="ECO:0007669"/>
    <property type="project" value="InterPro"/>
</dbReference>
<dbReference type="GO" id="GO:0003677">
    <property type="term" value="F:DNA binding"/>
    <property type="evidence" value="ECO:0007669"/>
    <property type="project" value="UniProtKB-KW"/>
</dbReference>
<protein>
    <submittedName>
        <fullName evidence="5">DNA-binding MarR family transcriptional regulator</fullName>
    </submittedName>
</protein>
<keyword evidence="1" id="KW-0805">Transcription regulation</keyword>
<dbReference type="SMART" id="SM00347">
    <property type="entry name" value="HTH_MARR"/>
    <property type="match status" value="1"/>
</dbReference>
<evidence type="ECO:0000259" key="4">
    <source>
        <dbReference type="PROSITE" id="PS50995"/>
    </source>
</evidence>
<dbReference type="PANTHER" id="PTHR42756:SF1">
    <property type="entry name" value="TRANSCRIPTIONAL REPRESSOR OF EMRAB OPERON"/>
    <property type="match status" value="1"/>
</dbReference>
<accession>A0A3E0EU02</accession>
<keyword evidence="6" id="KW-1185">Reference proteome</keyword>
<keyword evidence="3" id="KW-0804">Transcription</keyword>
<keyword evidence="2 5" id="KW-0238">DNA-binding</keyword>
<dbReference type="InterPro" id="IPR036390">
    <property type="entry name" value="WH_DNA-bd_sf"/>
</dbReference>
<dbReference type="OrthoDB" id="1467380at2"/>
<dbReference type="PANTHER" id="PTHR42756">
    <property type="entry name" value="TRANSCRIPTIONAL REGULATOR, MARR"/>
    <property type="match status" value="1"/>
</dbReference>
<dbReference type="InterPro" id="IPR000835">
    <property type="entry name" value="HTH_MarR-typ"/>
</dbReference>
<feature type="domain" description="HTH marR-type" evidence="4">
    <location>
        <begin position="3"/>
        <end position="135"/>
    </location>
</feature>
<proteinExistence type="predicted"/>
<dbReference type="PROSITE" id="PS50995">
    <property type="entry name" value="HTH_MARR_2"/>
    <property type="match status" value="1"/>
</dbReference>
<reference evidence="5 6" key="1">
    <citation type="submission" date="2018-08" db="EMBL/GenBank/DDBJ databases">
        <title>Genomic Encyclopedia of Archaeal and Bacterial Type Strains, Phase II (KMG-II): from individual species to whole genera.</title>
        <authorList>
            <person name="Goeker M."/>
        </authorList>
    </citation>
    <scope>NUCLEOTIDE SEQUENCE [LARGE SCALE GENOMIC DNA]</scope>
    <source>
        <strain evidence="5 6">DSM 100880</strain>
    </source>
</reference>
<dbReference type="PROSITE" id="PS01117">
    <property type="entry name" value="HTH_MARR_1"/>
    <property type="match status" value="1"/>
</dbReference>
<gene>
    <name evidence="5" type="ORF">C8P67_101173</name>
</gene>
<dbReference type="EMBL" id="QUNI01000001">
    <property type="protein sequence ID" value="REH01692.1"/>
    <property type="molecule type" value="Genomic_DNA"/>
</dbReference>
<dbReference type="AlphaFoldDB" id="A0A3E0EU02"/>
<dbReference type="InterPro" id="IPR023187">
    <property type="entry name" value="Tscrpt_reg_MarR-type_CS"/>
</dbReference>
<name>A0A3E0EU02_9FLAO</name>
<organism evidence="5 6">
    <name type="scientific">Flavobacterium aquicola</name>
    <dbReference type="NCBI Taxonomy" id="1682742"/>
    <lineage>
        <taxon>Bacteria</taxon>
        <taxon>Pseudomonadati</taxon>
        <taxon>Bacteroidota</taxon>
        <taxon>Flavobacteriia</taxon>
        <taxon>Flavobacteriales</taxon>
        <taxon>Flavobacteriaceae</taxon>
        <taxon>Flavobacterium</taxon>
    </lineage>
</organism>
<dbReference type="InterPro" id="IPR036388">
    <property type="entry name" value="WH-like_DNA-bd_sf"/>
</dbReference>
<evidence type="ECO:0000313" key="5">
    <source>
        <dbReference type="EMBL" id="REH01692.1"/>
    </source>
</evidence>